<evidence type="ECO:0000256" key="1">
    <source>
        <dbReference type="SAM" id="MobiDB-lite"/>
    </source>
</evidence>
<accession>A0A6S6WFD9</accession>
<evidence type="ECO:0000313" key="3">
    <source>
        <dbReference type="Proteomes" id="UP000472372"/>
    </source>
</evidence>
<evidence type="ECO:0000313" key="2">
    <source>
        <dbReference type="EMBL" id="CAE7213157.1"/>
    </source>
</evidence>
<feature type="region of interest" description="Disordered" evidence="1">
    <location>
        <begin position="34"/>
        <end position="79"/>
    </location>
</feature>
<reference evidence="2" key="1">
    <citation type="submission" date="2021-02" db="EMBL/GenBank/DDBJ databases">
        <authorList>
            <person name="Syme A R."/>
            <person name="Syme A R."/>
            <person name="Moolhuijzen P."/>
        </authorList>
    </citation>
    <scope>NUCLEOTIDE SEQUENCE</scope>
    <source>
        <strain evidence="2">W1-1</strain>
    </source>
</reference>
<dbReference type="EMBL" id="HG992986">
    <property type="protein sequence ID" value="CAE7213157.1"/>
    <property type="molecule type" value="Genomic_DNA"/>
</dbReference>
<dbReference type="AlphaFoldDB" id="A0A6S6WFD9"/>
<proteinExistence type="predicted"/>
<dbReference type="Proteomes" id="UP000472372">
    <property type="component" value="Chromosome 10"/>
</dbReference>
<name>A0A6S6WFD9_9PLEO</name>
<organism evidence="2 3">
    <name type="scientific">Pyrenophora teres f. teres</name>
    <dbReference type="NCBI Taxonomy" id="97479"/>
    <lineage>
        <taxon>Eukaryota</taxon>
        <taxon>Fungi</taxon>
        <taxon>Dikarya</taxon>
        <taxon>Ascomycota</taxon>
        <taxon>Pezizomycotina</taxon>
        <taxon>Dothideomycetes</taxon>
        <taxon>Pleosporomycetidae</taxon>
        <taxon>Pleosporales</taxon>
        <taxon>Pleosporineae</taxon>
        <taxon>Pleosporaceae</taxon>
        <taxon>Pyrenophora</taxon>
    </lineage>
</organism>
<protein>
    <submittedName>
        <fullName evidence="2">Uncharacterized protein</fullName>
    </submittedName>
</protein>
<feature type="compositionally biased region" description="Basic and acidic residues" evidence="1">
    <location>
        <begin position="34"/>
        <end position="53"/>
    </location>
</feature>
<sequence>MDAPVEEADDDRCLGFGLGTCRKVEPPDELRLRMADSGDRKVESNGGGDRGENGSEFVDDVDEWDSVGVRASSATMTMG</sequence>
<gene>
    <name evidence="2" type="ORF">PTTW11_10408</name>
</gene>